<proteinExistence type="predicted"/>
<dbReference type="InterPro" id="IPR000182">
    <property type="entry name" value="GNAT_dom"/>
</dbReference>
<comment type="caution">
    <text evidence="2">The sequence shown here is derived from an EMBL/GenBank/DDBJ whole genome shotgun (WGS) entry which is preliminary data.</text>
</comment>
<organism evidence="2 3">
    <name type="scientific">Allorhizobium terrae</name>
    <dbReference type="NCBI Taxonomy" id="1848972"/>
    <lineage>
        <taxon>Bacteria</taxon>
        <taxon>Pseudomonadati</taxon>
        <taxon>Pseudomonadota</taxon>
        <taxon>Alphaproteobacteria</taxon>
        <taxon>Hyphomicrobiales</taxon>
        <taxon>Rhizobiaceae</taxon>
        <taxon>Rhizobium/Agrobacterium group</taxon>
        <taxon>Allorhizobium</taxon>
    </lineage>
</organism>
<gene>
    <name evidence="2" type="ORF">E6C51_01375</name>
</gene>
<dbReference type="PROSITE" id="PS51186">
    <property type="entry name" value="GNAT"/>
    <property type="match status" value="1"/>
</dbReference>
<evidence type="ECO:0000313" key="2">
    <source>
        <dbReference type="EMBL" id="THF53797.1"/>
    </source>
</evidence>
<name>A0A4V3W952_9HYPH</name>
<sequence length="151" mass="16503">MSTRPITIRSARADDLESILSLYQELNSDDDLLKPDLVREKYAAILNHPGLTIFLALDADMPVATASLVVIPNLTRGGRPYALIENVVSAVSHRGQGFGKAVVCHAIEAAWQAGCYKAMLLTGRTDPSIHKFYEACGFVQNKTGFQVRRDG</sequence>
<dbReference type="Pfam" id="PF00583">
    <property type="entry name" value="Acetyltransf_1"/>
    <property type="match status" value="1"/>
</dbReference>
<dbReference type="EMBL" id="SSOA01000001">
    <property type="protein sequence ID" value="THF53797.1"/>
    <property type="molecule type" value="Genomic_DNA"/>
</dbReference>
<dbReference type="PANTHER" id="PTHR13355">
    <property type="entry name" value="GLUCOSAMINE 6-PHOSPHATE N-ACETYLTRANSFERASE"/>
    <property type="match status" value="1"/>
</dbReference>
<dbReference type="InterPro" id="IPR016181">
    <property type="entry name" value="Acyl_CoA_acyltransferase"/>
</dbReference>
<dbReference type="PANTHER" id="PTHR13355:SF15">
    <property type="entry name" value="GCN5-RELATED N-ACETYLTRANSFERASE 3, CHLOROPLASTIC"/>
    <property type="match status" value="1"/>
</dbReference>
<dbReference type="Gene3D" id="3.40.630.30">
    <property type="match status" value="1"/>
</dbReference>
<dbReference type="SUPFAM" id="SSF55729">
    <property type="entry name" value="Acyl-CoA N-acyltransferases (Nat)"/>
    <property type="match status" value="1"/>
</dbReference>
<reference evidence="2 3" key="1">
    <citation type="submission" date="2019-04" db="EMBL/GenBank/DDBJ databases">
        <title>Rhizobium terrae sp. nov., isolated from a paddy soil.</title>
        <authorList>
            <person name="Lin S.-Y."/>
            <person name="Hameed A."/>
            <person name="Huang H.-I."/>
            <person name="Young C.-C."/>
        </authorList>
    </citation>
    <scope>NUCLEOTIDE SEQUENCE [LARGE SCALE GENOMIC DNA]</scope>
    <source>
        <strain evidence="2 3">CC-HIH110</strain>
    </source>
</reference>
<evidence type="ECO:0000313" key="3">
    <source>
        <dbReference type="Proteomes" id="UP000310754"/>
    </source>
</evidence>
<feature type="domain" description="N-acetyltransferase" evidence="1">
    <location>
        <begin position="6"/>
        <end position="151"/>
    </location>
</feature>
<dbReference type="InterPro" id="IPR039143">
    <property type="entry name" value="GNPNAT1-like"/>
</dbReference>
<dbReference type="RefSeq" id="WP_190234781.1">
    <property type="nucleotide sequence ID" value="NZ_SSOA01000001.1"/>
</dbReference>
<keyword evidence="3" id="KW-1185">Reference proteome</keyword>
<keyword evidence="2" id="KW-0808">Transferase</keyword>
<dbReference type="AlphaFoldDB" id="A0A4V3W952"/>
<dbReference type="GO" id="GO:0008080">
    <property type="term" value="F:N-acetyltransferase activity"/>
    <property type="evidence" value="ECO:0007669"/>
    <property type="project" value="TreeGrafter"/>
</dbReference>
<dbReference type="CDD" id="cd04301">
    <property type="entry name" value="NAT_SF"/>
    <property type="match status" value="1"/>
</dbReference>
<evidence type="ECO:0000259" key="1">
    <source>
        <dbReference type="PROSITE" id="PS51186"/>
    </source>
</evidence>
<protein>
    <submittedName>
        <fullName evidence="2">GNAT family N-acetyltransferase</fullName>
    </submittedName>
</protein>
<dbReference type="Proteomes" id="UP000310754">
    <property type="component" value="Unassembled WGS sequence"/>
</dbReference>
<accession>A0A4V3W952</accession>